<dbReference type="OrthoDB" id="3533623at2759"/>
<feature type="region of interest" description="Disordered" evidence="1">
    <location>
        <begin position="584"/>
        <end position="634"/>
    </location>
</feature>
<organism evidence="2 3">
    <name type="scientific">Phialocephala subalpina</name>
    <dbReference type="NCBI Taxonomy" id="576137"/>
    <lineage>
        <taxon>Eukaryota</taxon>
        <taxon>Fungi</taxon>
        <taxon>Dikarya</taxon>
        <taxon>Ascomycota</taxon>
        <taxon>Pezizomycotina</taxon>
        <taxon>Leotiomycetes</taxon>
        <taxon>Helotiales</taxon>
        <taxon>Mollisiaceae</taxon>
        <taxon>Phialocephala</taxon>
        <taxon>Phialocephala fortinii species complex</taxon>
    </lineage>
</organism>
<feature type="region of interest" description="Disordered" evidence="1">
    <location>
        <begin position="650"/>
        <end position="776"/>
    </location>
</feature>
<dbReference type="Proteomes" id="UP000184330">
    <property type="component" value="Unassembled WGS sequence"/>
</dbReference>
<accession>A0A1L7WY21</accession>
<feature type="region of interest" description="Disordered" evidence="1">
    <location>
        <begin position="403"/>
        <end position="549"/>
    </location>
</feature>
<gene>
    <name evidence="2" type="ORF">PAC_07559</name>
</gene>
<evidence type="ECO:0000313" key="3">
    <source>
        <dbReference type="Proteomes" id="UP000184330"/>
    </source>
</evidence>
<reference evidence="2 3" key="1">
    <citation type="submission" date="2016-03" db="EMBL/GenBank/DDBJ databases">
        <authorList>
            <person name="Ploux O."/>
        </authorList>
    </citation>
    <scope>NUCLEOTIDE SEQUENCE [LARGE SCALE GENOMIC DNA]</scope>
    <source>
        <strain evidence="2 3">UAMH 11012</strain>
    </source>
</reference>
<feature type="region of interest" description="Disordered" evidence="1">
    <location>
        <begin position="55"/>
        <end position="121"/>
    </location>
</feature>
<evidence type="ECO:0000256" key="1">
    <source>
        <dbReference type="SAM" id="MobiDB-lite"/>
    </source>
</evidence>
<dbReference type="AlphaFoldDB" id="A0A1L7WY21"/>
<feature type="compositionally biased region" description="Polar residues" evidence="1">
    <location>
        <begin position="620"/>
        <end position="634"/>
    </location>
</feature>
<protein>
    <submittedName>
        <fullName evidence="2">Uncharacterized protein</fullName>
    </submittedName>
</protein>
<keyword evidence="3" id="KW-1185">Reference proteome</keyword>
<feature type="compositionally biased region" description="Basic residues" evidence="1">
    <location>
        <begin position="742"/>
        <end position="751"/>
    </location>
</feature>
<feature type="compositionally biased region" description="Pro residues" evidence="1">
    <location>
        <begin position="754"/>
        <end position="763"/>
    </location>
</feature>
<feature type="compositionally biased region" description="Basic and acidic residues" evidence="1">
    <location>
        <begin position="676"/>
        <end position="691"/>
    </location>
</feature>
<feature type="compositionally biased region" description="Basic and acidic residues" evidence="1">
    <location>
        <begin position="404"/>
        <end position="422"/>
    </location>
</feature>
<sequence length="1007" mass="113724">MFCFNSGHKTLPNSLREAQSYWQLDRQGYLLNKFISSLTDQEPWRIEVGESAARPLVRKTPEADESGTDEAQKPAAAAPAIKIREAEQPSTDKVQELEKHDPLDTIPENEPTPIADPRDHFSRPENQALLRKVRFITPDPEKRKSLKSVLDKYMTKETEEIEAQGLPYHVIRDFCLKQFPSEYECADFSNALTVLDYLRDLEFTRRAQLREVGRRWGITRYNWKEAFTSNKSSMAWFLNMQLDEQKTQQWFASIYVGLRIWIMIDELKSPVFSRKEILAKLNTLYPPVMLSVPSDEISIKQLQWHRKIIFGWILAIEKEGPQKIIDVEELVLKGKHSWHNVTHSLQNYLKHAHIHIAYAKHERPDQLAIAGVPAKASPRIPPVNPPSWDVGFVEGECECCPKGSGEKLLHPDDAVSPEDREKWKRIKLRNQPSPVKKLPKKLKIDTRPSTGSGKSSSVGIQFSSSSSELSSTSTNTRPSTSSGVPHAEAPKRQRALTTTSGTPTAEPAKRQRAVTSKTPGTRNDELLTRPRAKTSKPYGFVPPSLDDLPDDPSVVPAPLFVNKSAVSLPSDGGLFLTLDPNAPSPAPSLRKKGSNWSLKNLKTRRERVDSKIDTPEISEYSPTASSFFDSPQLGTKRSLRDIGKAMIAGAKFGKGKIKDDTSPQPSPLASEFTFENVRDRSFTPRPSEDNNRSPLQSEFPRFEDNYDDDSPVTWANPPPIPDSLSAYSPSDEEITRSVEKKKLAKKNRKDKTPKPSPVPPEFPSPHVGAENDNLEMKKSVRGMKSFKDLFGSLKKNKTPSSSPVISEFKFKDEIDKGNLTKEEVEELTPKIERSYTAMYDEHHESEDAKKKVKSKKSVMNLFASIKKSKPKEDVRVGTPFSEAYKFNEIMAPSPEEIQERVALNEARYSEDRGRMEEELDKLEEAGMLEEFGPESSYFNLDDEDEEKRNLKGKKSMKNLFGVLKEKRNEAKVEAAAEKGNGEFPEMEKSFSHSNGRTVLTRKSSYAV</sequence>
<name>A0A1L7WY21_9HELO</name>
<proteinExistence type="predicted"/>
<feature type="compositionally biased region" description="Low complexity" evidence="1">
    <location>
        <begin position="452"/>
        <end position="482"/>
    </location>
</feature>
<dbReference type="EMBL" id="FJOG01000010">
    <property type="protein sequence ID" value="CZR57670.1"/>
    <property type="molecule type" value="Genomic_DNA"/>
</dbReference>
<evidence type="ECO:0000313" key="2">
    <source>
        <dbReference type="EMBL" id="CZR57670.1"/>
    </source>
</evidence>
<feature type="compositionally biased region" description="Basic and acidic residues" evidence="1">
    <location>
        <begin position="93"/>
        <end position="103"/>
    </location>
</feature>